<comment type="caution">
    <text evidence="1">The sequence shown here is derived from an EMBL/GenBank/DDBJ whole genome shotgun (WGS) entry which is preliminary data.</text>
</comment>
<accession>A0A225VYX7</accession>
<reference evidence="2" key="1">
    <citation type="submission" date="2017-03" db="EMBL/GenBank/DDBJ databases">
        <title>Phytopthora megakarya and P. palmivora, two closely related causual agents of cacao black pod achieved similar genome size and gene model numbers by different mechanisms.</title>
        <authorList>
            <person name="Ali S."/>
            <person name="Shao J."/>
            <person name="Larry D.J."/>
            <person name="Kronmiller B."/>
            <person name="Shen D."/>
            <person name="Strem M.D."/>
            <person name="Melnick R.L."/>
            <person name="Guiltinan M.J."/>
            <person name="Tyler B.M."/>
            <person name="Meinhardt L.W."/>
            <person name="Bailey B.A."/>
        </authorList>
    </citation>
    <scope>NUCLEOTIDE SEQUENCE [LARGE SCALE GENOMIC DNA]</scope>
    <source>
        <strain evidence="2">zdho120</strain>
    </source>
</reference>
<organism evidence="1 2">
    <name type="scientific">Phytophthora megakarya</name>
    <dbReference type="NCBI Taxonomy" id="4795"/>
    <lineage>
        <taxon>Eukaryota</taxon>
        <taxon>Sar</taxon>
        <taxon>Stramenopiles</taxon>
        <taxon>Oomycota</taxon>
        <taxon>Peronosporomycetes</taxon>
        <taxon>Peronosporales</taxon>
        <taxon>Peronosporaceae</taxon>
        <taxon>Phytophthora</taxon>
    </lineage>
</organism>
<dbReference type="EMBL" id="NBNE01002410">
    <property type="protein sequence ID" value="OWZ10552.1"/>
    <property type="molecule type" value="Genomic_DNA"/>
</dbReference>
<sequence length="663" mass="73578">MELFTMLAAVNNDIFKKFVSKYTQVKAFANHAEVVFPNWYCKLAGTISSNDSMTELGSLTWGGMFGWSQSPWDYSAEFRFAMTKLETMGLEGQRYLRQIVEWEVVRNYLSDNMMDARGTQLVALMPKEEKVIAATPSVFSHHLGKLFDFPAPPVALLNAVRDIDIDSLVQSWRRLPAEPPSDVVVGKGEYFSSGLLDIEVGGKMTVQQVMAALVRDLRGLKLNLRRADNISPSAVLKFGFLVSTILCGNPLCSLAGENSDFPSIPGKKCTDLSVTFSCGLDARFIGICCAVTGAPQLERLSICRWINPNDSNVRPMSRTDWGWLGYTLSNNAITELKISGVDLAGRGLKLFKAAMETRYPEPLLQSNSAPEYGYVTLCAGTKLQTRGWGNSGNTLFSLVHEYRCRALYDPFTMENEMHVIIPGLGVCGLNVKEQQHEFVRDAEIPVCADKMSSVQSLKIVFSTVASGEIIQDLLQAIGKEIKTLSIEIMQHSRSVDIDLCAVALICPLLENLRLDGVNITKTSVEETLCGWNMRRLTLVNVDSKGDLATCLSCVEDGTNGILRKLVQLRICLSRPLTATPELASIVDKFHEHNGVYIPVVKAKFPIRSKVAFISCTQNQQHKKRSAGHSRAIYRMNESVLELILKFAATAEQRSIRIFYVPQV</sequence>
<evidence type="ECO:0000313" key="1">
    <source>
        <dbReference type="EMBL" id="OWZ10552.1"/>
    </source>
</evidence>
<gene>
    <name evidence="1" type="ORF">PHMEG_00016584</name>
</gene>
<protein>
    <submittedName>
        <fullName evidence="1">Uncharacterized protein</fullName>
    </submittedName>
</protein>
<keyword evidence="2" id="KW-1185">Reference proteome</keyword>
<dbReference type="AlphaFoldDB" id="A0A225VYX7"/>
<dbReference type="OrthoDB" id="129788at2759"/>
<proteinExistence type="predicted"/>
<name>A0A225VYX7_9STRA</name>
<dbReference type="Proteomes" id="UP000198211">
    <property type="component" value="Unassembled WGS sequence"/>
</dbReference>
<evidence type="ECO:0000313" key="2">
    <source>
        <dbReference type="Proteomes" id="UP000198211"/>
    </source>
</evidence>